<protein>
    <submittedName>
        <fullName evidence="2">Ribosomal protein S18 acetylase RimI-like enzyme</fullName>
    </submittedName>
</protein>
<evidence type="ECO:0000313" key="3">
    <source>
        <dbReference type="Proteomes" id="UP000319516"/>
    </source>
</evidence>
<proteinExistence type="predicted"/>
<dbReference type="GO" id="GO:0005840">
    <property type="term" value="C:ribosome"/>
    <property type="evidence" value="ECO:0007669"/>
    <property type="project" value="UniProtKB-KW"/>
</dbReference>
<dbReference type="EMBL" id="VFOP01000001">
    <property type="protein sequence ID" value="TQL51956.1"/>
    <property type="molecule type" value="Genomic_DNA"/>
</dbReference>
<keyword evidence="2" id="KW-0689">Ribosomal protein</keyword>
<reference evidence="2 3" key="1">
    <citation type="submission" date="2019-06" db="EMBL/GenBank/DDBJ databases">
        <title>Sequencing the genomes of 1000 actinobacteria strains.</title>
        <authorList>
            <person name="Klenk H.-P."/>
        </authorList>
    </citation>
    <scope>NUCLEOTIDE SEQUENCE [LARGE SCALE GENOMIC DNA]</scope>
    <source>
        <strain evidence="2 3">DSM 12335</strain>
    </source>
</reference>
<dbReference type="InterPro" id="IPR000182">
    <property type="entry name" value="GNAT_dom"/>
</dbReference>
<sequence length="174" mass="19100">MDPGTGSPAYEIVGLHVEDAAALGRIHCRIWRETYDGLMDPEALARLDPVRFGQNWAERAARLATTGALPRGEQILVARCEGVPVGFISTGEPRDEVPPVDWQLWALNVLPEHQGTGVGQRLVDEGLGDRAAYLWVAEGNDRALAFYRRRGFVADGASSERSDGMTEQRMVRTA</sequence>
<dbReference type="InterPro" id="IPR016181">
    <property type="entry name" value="Acyl_CoA_acyltransferase"/>
</dbReference>
<keyword evidence="2" id="KW-0687">Ribonucleoprotein</keyword>
<dbReference type="PROSITE" id="PS51186">
    <property type="entry name" value="GNAT"/>
    <property type="match status" value="1"/>
</dbReference>
<dbReference type="Proteomes" id="UP000319516">
    <property type="component" value="Unassembled WGS sequence"/>
</dbReference>
<organism evidence="2 3">
    <name type="scientific">Ornithinicoccus hortensis</name>
    <dbReference type="NCBI Taxonomy" id="82346"/>
    <lineage>
        <taxon>Bacteria</taxon>
        <taxon>Bacillati</taxon>
        <taxon>Actinomycetota</taxon>
        <taxon>Actinomycetes</taxon>
        <taxon>Micrococcales</taxon>
        <taxon>Intrasporangiaceae</taxon>
        <taxon>Ornithinicoccus</taxon>
    </lineage>
</organism>
<dbReference type="RefSeq" id="WP_228393318.1">
    <property type="nucleotide sequence ID" value="NZ_BAAAIK010000001.1"/>
</dbReference>
<dbReference type="Gene3D" id="3.40.630.30">
    <property type="match status" value="1"/>
</dbReference>
<accession>A0A542YV42</accession>
<dbReference type="AlphaFoldDB" id="A0A542YV42"/>
<gene>
    <name evidence="2" type="ORF">FB467_3123</name>
</gene>
<evidence type="ECO:0000313" key="2">
    <source>
        <dbReference type="EMBL" id="TQL51956.1"/>
    </source>
</evidence>
<dbReference type="Pfam" id="PF00583">
    <property type="entry name" value="Acetyltransf_1"/>
    <property type="match status" value="1"/>
</dbReference>
<keyword evidence="3" id="KW-1185">Reference proteome</keyword>
<dbReference type="SUPFAM" id="SSF55729">
    <property type="entry name" value="Acyl-CoA N-acyltransferases (Nat)"/>
    <property type="match status" value="1"/>
</dbReference>
<comment type="caution">
    <text evidence="2">The sequence shown here is derived from an EMBL/GenBank/DDBJ whole genome shotgun (WGS) entry which is preliminary data.</text>
</comment>
<evidence type="ECO:0000259" key="1">
    <source>
        <dbReference type="PROSITE" id="PS51186"/>
    </source>
</evidence>
<name>A0A542YV42_9MICO</name>
<feature type="domain" description="N-acetyltransferase" evidence="1">
    <location>
        <begin position="26"/>
        <end position="174"/>
    </location>
</feature>
<dbReference type="CDD" id="cd04301">
    <property type="entry name" value="NAT_SF"/>
    <property type="match status" value="1"/>
</dbReference>
<dbReference type="GO" id="GO:0016747">
    <property type="term" value="F:acyltransferase activity, transferring groups other than amino-acyl groups"/>
    <property type="evidence" value="ECO:0007669"/>
    <property type="project" value="InterPro"/>
</dbReference>